<dbReference type="InterPro" id="IPR016040">
    <property type="entry name" value="NAD(P)-bd_dom"/>
</dbReference>
<dbReference type="SUPFAM" id="SSF51735">
    <property type="entry name" value="NAD(P)-binding Rossmann-fold domains"/>
    <property type="match status" value="1"/>
</dbReference>
<dbReference type="Gene3D" id="3.40.50.720">
    <property type="entry name" value="NAD(P)-binding Rossmann-like Domain"/>
    <property type="match status" value="1"/>
</dbReference>
<organism evidence="3 4">
    <name type="scientific">Halobellus rarus</name>
    <dbReference type="NCBI Taxonomy" id="1126237"/>
    <lineage>
        <taxon>Archaea</taxon>
        <taxon>Methanobacteriati</taxon>
        <taxon>Methanobacteriota</taxon>
        <taxon>Stenosarchaea group</taxon>
        <taxon>Halobacteria</taxon>
        <taxon>Halobacteriales</taxon>
        <taxon>Haloferacaceae</taxon>
        <taxon>Halobellus</taxon>
    </lineage>
</organism>
<gene>
    <name evidence="3" type="ORF">ACFSBX_06385</name>
</gene>
<evidence type="ECO:0000313" key="4">
    <source>
        <dbReference type="Proteomes" id="UP001597085"/>
    </source>
</evidence>
<protein>
    <submittedName>
        <fullName evidence="3">NAD(P)H-binding protein</fullName>
    </submittedName>
</protein>
<feature type="compositionally biased region" description="Basic and acidic residues" evidence="1">
    <location>
        <begin position="302"/>
        <end position="319"/>
    </location>
</feature>
<dbReference type="RefSeq" id="WP_256419812.1">
    <property type="nucleotide sequence ID" value="NZ_JANHDI010000001.1"/>
</dbReference>
<dbReference type="EMBL" id="JBHUDK010000005">
    <property type="protein sequence ID" value="MFD1598582.1"/>
    <property type="molecule type" value="Genomic_DNA"/>
</dbReference>
<sequence length="343" mass="37216">MRVLVTGATGFVGGRLVPALLAAGHDVTALVRDASRYDAPEGVRVVEGDLLEPGSFDAALDVDAAYYLVHSMRAGADFEERDSRAAENFARAASERGVDRVVYLGGLGEDRDRLSEHLRSRREVERILGEGEYELTTLRAAILIGDGSASFEMIEQLSSRLPVMVTPRWVETKCQPIAIDDAVEYLVGVLDVPETAGETYEIGGPDVLTYREILTRVGSYRGRAPRIVPVPILSPKLSSLWIGLVTDIPTSVARPLIEGLKNPVVVRDHRIESLVDVERTPFDEAVAKALGRAVKTDGGSPSRHESDGLSGPRVERVSDDEAEMQERAVSNEATDSAGRVSDR</sequence>
<evidence type="ECO:0000259" key="2">
    <source>
        <dbReference type="Pfam" id="PF13460"/>
    </source>
</evidence>
<dbReference type="InterPro" id="IPR051207">
    <property type="entry name" value="ComplexI_NDUFA9_subunit"/>
</dbReference>
<dbReference type="InterPro" id="IPR036291">
    <property type="entry name" value="NAD(P)-bd_dom_sf"/>
</dbReference>
<proteinExistence type="predicted"/>
<evidence type="ECO:0000256" key="1">
    <source>
        <dbReference type="SAM" id="MobiDB-lite"/>
    </source>
</evidence>
<comment type="caution">
    <text evidence="3">The sequence shown here is derived from an EMBL/GenBank/DDBJ whole genome shotgun (WGS) entry which is preliminary data.</text>
</comment>
<accession>A0ABD6CN64</accession>
<feature type="domain" description="NAD(P)-binding" evidence="2">
    <location>
        <begin position="7"/>
        <end position="144"/>
    </location>
</feature>
<name>A0ABD6CN64_9EURY</name>
<dbReference type="Pfam" id="PF13460">
    <property type="entry name" value="NAD_binding_10"/>
    <property type="match status" value="1"/>
</dbReference>
<dbReference type="AlphaFoldDB" id="A0ABD6CN64"/>
<dbReference type="CDD" id="cd05245">
    <property type="entry name" value="SDR_a2"/>
    <property type="match status" value="1"/>
</dbReference>
<dbReference type="PANTHER" id="PTHR12126:SF11">
    <property type="entry name" value="NADH DEHYDROGENASE [UBIQUINONE] 1 ALPHA SUBCOMPLEX SUBUNIT 9, MITOCHONDRIAL"/>
    <property type="match status" value="1"/>
</dbReference>
<feature type="region of interest" description="Disordered" evidence="1">
    <location>
        <begin position="293"/>
        <end position="343"/>
    </location>
</feature>
<keyword evidence="4" id="KW-1185">Reference proteome</keyword>
<dbReference type="PANTHER" id="PTHR12126">
    <property type="entry name" value="NADH-UBIQUINONE OXIDOREDUCTASE 39 KDA SUBUNIT-RELATED"/>
    <property type="match status" value="1"/>
</dbReference>
<reference evidence="3 4" key="1">
    <citation type="journal article" date="2019" name="Int. J. Syst. Evol. Microbiol.">
        <title>The Global Catalogue of Microorganisms (GCM) 10K type strain sequencing project: providing services to taxonomists for standard genome sequencing and annotation.</title>
        <authorList>
            <consortium name="The Broad Institute Genomics Platform"/>
            <consortium name="The Broad Institute Genome Sequencing Center for Infectious Disease"/>
            <person name="Wu L."/>
            <person name="Ma J."/>
        </authorList>
    </citation>
    <scope>NUCLEOTIDE SEQUENCE [LARGE SCALE GENOMIC DNA]</scope>
    <source>
        <strain evidence="3 4">CGMCC 1.12121</strain>
    </source>
</reference>
<evidence type="ECO:0000313" key="3">
    <source>
        <dbReference type="EMBL" id="MFD1598582.1"/>
    </source>
</evidence>
<dbReference type="Proteomes" id="UP001597085">
    <property type="component" value="Unassembled WGS sequence"/>
</dbReference>